<protein>
    <recommendedName>
        <fullName evidence="3">Periplasmic binding protein-like II</fullName>
    </recommendedName>
</protein>
<proteinExistence type="predicted"/>
<gene>
    <name evidence="1" type="ORF">BCR36DRAFT_224354</name>
</gene>
<dbReference type="STRING" id="1754191.A0A1Y1V9V5"/>
<feature type="non-terminal residue" evidence="1">
    <location>
        <position position="209"/>
    </location>
</feature>
<name>A0A1Y1V9V5_9FUNG</name>
<evidence type="ECO:0008006" key="3">
    <source>
        <dbReference type="Google" id="ProtNLM"/>
    </source>
</evidence>
<feature type="non-terminal residue" evidence="1">
    <location>
        <position position="1"/>
    </location>
</feature>
<dbReference type="OrthoDB" id="10519327at2759"/>
<sequence>PLYINYSVLYSNKELLNKYNKKLPLTWEALINTAQDIIKNEKDANDNIIGYAGLMPLNDESCLCSVYEFIYSYRNNINDTIPNYRSQDAIKAMDKIYYLKKNLSTDEIYKLNSRELFEYMNNNTIIFSKNWYNKELEDKYYISILPGYNENISGSTLNGNNIGINKYINKENKLAAIKVIEYFTSKETQMDYIFSFGKISGMKTIYDDQ</sequence>
<reference evidence="1 2" key="1">
    <citation type="submission" date="2016-08" db="EMBL/GenBank/DDBJ databases">
        <title>Genomes of anaerobic fungi encode conserved fungal cellulosomes for biomass hydrolysis.</title>
        <authorList>
            <consortium name="DOE Joint Genome Institute"/>
            <person name="Haitjema C.H."/>
            <person name="Gilmore S.P."/>
            <person name="Henske J.K."/>
            <person name="Solomon K.V."/>
            <person name="De Groot R."/>
            <person name="Kuo A."/>
            <person name="Mondo S.J."/>
            <person name="Salamov A.A."/>
            <person name="Labutti K."/>
            <person name="Zhao Z."/>
            <person name="Chiniquy J."/>
            <person name="Barry K."/>
            <person name="Brewer H.M."/>
            <person name="Purvine S.O."/>
            <person name="Wright A.T."/>
            <person name="Boxma B."/>
            <person name="Van Alen T."/>
            <person name="Hackstein J.H."/>
            <person name="Baker S.E."/>
            <person name="Grigoriev I.V."/>
            <person name="O'Malley M.A."/>
        </authorList>
    </citation>
    <scope>NUCLEOTIDE SEQUENCE [LARGE SCALE GENOMIC DNA]</scope>
    <source>
        <strain evidence="2">finn</strain>
    </source>
</reference>
<dbReference type="Proteomes" id="UP000193719">
    <property type="component" value="Unassembled WGS sequence"/>
</dbReference>
<dbReference type="Pfam" id="PF01547">
    <property type="entry name" value="SBP_bac_1"/>
    <property type="match status" value="1"/>
</dbReference>
<comment type="caution">
    <text evidence="1">The sequence shown here is derived from an EMBL/GenBank/DDBJ whole genome shotgun (WGS) entry which is preliminary data.</text>
</comment>
<reference evidence="1 2" key="2">
    <citation type="submission" date="2016-08" db="EMBL/GenBank/DDBJ databases">
        <title>Pervasive Adenine N6-methylation of Active Genes in Fungi.</title>
        <authorList>
            <consortium name="DOE Joint Genome Institute"/>
            <person name="Mondo S.J."/>
            <person name="Dannebaum R.O."/>
            <person name="Kuo R.C."/>
            <person name="Labutti K."/>
            <person name="Haridas S."/>
            <person name="Kuo A."/>
            <person name="Salamov A."/>
            <person name="Ahrendt S.R."/>
            <person name="Lipzen A."/>
            <person name="Sullivan W."/>
            <person name="Andreopoulos W.B."/>
            <person name="Clum A."/>
            <person name="Lindquist E."/>
            <person name="Daum C."/>
            <person name="Ramamoorthy G.K."/>
            <person name="Gryganskyi A."/>
            <person name="Culley D."/>
            <person name="Magnuson J.K."/>
            <person name="James T.Y."/>
            <person name="O'Malley M.A."/>
            <person name="Stajich J.E."/>
            <person name="Spatafora J.W."/>
            <person name="Visel A."/>
            <person name="Grigoriev I.V."/>
        </authorList>
    </citation>
    <scope>NUCLEOTIDE SEQUENCE [LARGE SCALE GENOMIC DNA]</scope>
    <source>
        <strain evidence="2">finn</strain>
    </source>
</reference>
<evidence type="ECO:0000313" key="1">
    <source>
        <dbReference type="EMBL" id="ORX50293.1"/>
    </source>
</evidence>
<dbReference type="InterPro" id="IPR006059">
    <property type="entry name" value="SBP"/>
</dbReference>
<organism evidence="1 2">
    <name type="scientific">Piromyces finnis</name>
    <dbReference type="NCBI Taxonomy" id="1754191"/>
    <lineage>
        <taxon>Eukaryota</taxon>
        <taxon>Fungi</taxon>
        <taxon>Fungi incertae sedis</taxon>
        <taxon>Chytridiomycota</taxon>
        <taxon>Chytridiomycota incertae sedis</taxon>
        <taxon>Neocallimastigomycetes</taxon>
        <taxon>Neocallimastigales</taxon>
        <taxon>Neocallimastigaceae</taxon>
        <taxon>Piromyces</taxon>
    </lineage>
</organism>
<evidence type="ECO:0000313" key="2">
    <source>
        <dbReference type="Proteomes" id="UP000193719"/>
    </source>
</evidence>
<dbReference type="AlphaFoldDB" id="A0A1Y1V9V5"/>
<keyword evidence="2" id="KW-1185">Reference proteome</keyword>
<dbReference type="SUPFAM" id="SSF53850">
    <property type="entry name" value="Periplasmic binding protein-like II"/>
    <property type="match status" value="1"/>
</dbReference>
<dbReference type="EMBL" id="MCFH01000021">
    <property type="protein sequence ID" value="ORX50293.1"/>
    <property type="molecule type" value="Genomic_DNA"/>
</dbReference>
<dbReference type="Gene3D" id="3.40.190.10">
    <property type="entry name" value="Periplasmic binding protein-like II"/>
    <property type="match status" value="2"/>
</dbReference>
<accession>A0A1Y1V9V5</accession>